<keyword evidence="7 11" id="KW-0694">RNA-binding</keyword>
<comment type="similarity">
    <text evidence="11">Belongs to the MnmA/TRMU family.</text>
</comment>
<dbReference type="EC" id="2.8.1.13" evidence="11"/>
<protein>
    <recommendedName>
        <fullName evidence="11">tRNA-specific 2-thiouridylase MnmA</fullName>
        <ecNumber evidence="11">2.8.1.13</ecNumber>
    </recommendedName>
</protein>
<feature type="site" description="Interaction with tRNA" evidence="11">
    <location>
        <position position="329"/>
    </location>
</feature>
<dbReference type="Gene3D" id="3.40.50.620">
    <property type="entry name" value="HUPs"/>
    <property type="match status" value="1"/>
</dbReference>
<evidence type="ECO:0000313" key="14">
    <source>
        <dbReference type="EMBL" id="HIW85091.1"/>
    </source>
</evidence>
<evidence type="ECO:0000256" key="2">
    <source>
        <dbReference type="ARBA" id="ARBA00022555"/>
    </source>
</evidence>
<evidence type="ECO:0000259" key="13">
    <source>
        <dbReference type="Pfam" id="PF20259"/>
    </source>
</evidence>
<dbReference type="AlphaFoldDB" id="A0A9D1REJ1"/>
<evidence type="ECO:0000256" key="6">
    <source>
        <dbReference type="ARBA" id="ARBA00022840"/>
    </source>
</evidence>
<evidence type="ECO:0000256" key="5">
    <source>
        <dbReference type="ARBA" id="ARBA00022741"/>
    </source>
</evidence>
<dbReference type="Gene3D" id="2.40.30.10">
    <property type="entry name" value="Translation factors"/>
    <property type="match status" value="1"/>
</dbReference>
<comment type="function">
    <text evidence="10 11">Catalyzes the 2-thiolation of uridine at the wobble position (U34) of tRNA, leading to the formation of s(2)U34.</text>
</comment>
<dbReference type="GO" id="GO:0005737">
    <property type="term" value="C:cytoplasm"/>
    <property type="evidence" value="ECO:0007669"/>
    <property type="project" value="UniProtKB-SubCell"/>
</dbReference>
<keyword evidence="3 11" id="KW-0808">Transferase</keyword>
<dbReference type="FunFam" id="2.30.30.280:FF:000001">
    <property type="entry name" value="tRNA-specific 2-thiouridylase MnmA"/>
    <property type="match status" value="1"/>
</dbReference>
<comment type="subcellular location">
    <subcellularLocation>
        <location evidence="11">Cytoplasm</location>
    </subcellularLocation>
</comment>
<proteinExistence type="inferred from homology"/>
<sequence>MSKKALIAMSGGVDSSVAALLMKNAGYECVGAMMRLWGGANEQDEKDAASVAARLDMPFYVFDLQKQFKEKVIRKFISVYESGATPNPCLDCNRYLKFGALYEKAAELGCDVIATGHYVTCVREGGTGRYLIQKAADPAKDQSYVLYSLSQEILSHCVFPLGAYTKSEIRELAQENGFVNSSKKESQDICFVPDGDYAAFIERETGKVYPPGDFVTVTGEKVGTHSGIIRYTIGQRKGLGVSYKTPLYVCKKDMKNNRVILTQGAELFSKEVTAADINLIAVPKIEGEMRVLARTRYNMKEQPATAYQPDDNTLKVVFDTPQRAAAPGQALVLYSGNTVVGGGTII</sequence>
<dbReference type="GO" id="GO:0002143">
    <property type="term" value="P:tRNA wobble position uridine thiolation"/>
    <property type="evidence" value="ECO:0007669"/>
    <property type="project" value="TreeGrafter"/>
</dbReference>
<dbReference type="GO" id="GO:0005524">
    <property type="term" value="F:ATP binding"/>
    <property type="evidence" value="ECO:0007669"/>
    <property type="project" value="UniProtKB-KW"/>
</dbReference>
<dbReference type="GO" id="GO:0103016">
    <property type="term" value="F:tRNA-uridine 2-sulfurtransferase activity"/>
    <property type="evidence" value="ECO:0007669"/>
    <property type="project" value="UniProtKB-EC"/>
</dbReference>
<keyword evidence="6 11" id="KW-0067">ATP-binding</keyword>
<dbReference type="Pfam" id="PF20259">
    <property type="entry name" value="tRNA_Me_trans_M"/>
    <property type="match status" value="1"/>
</dbReference>
<feature type="binding site" evidence="11">
    <location>
        <position position="116"/>
    </location>
    <ligand>
        <name>ATP</name>
        <dbReference type="ChEBI" id="CHEBI:30616"/>
    </ligand>
</feature>
<keyword evidence="4 11" id="KW-0819">tRNA processing</keyword>
<evidence type="ECO:0000256" key="7">
    <source>
        <dbReference type="ARBA" id="ARBA00022884"/>
    </source>
</evidence>
<dbReference type="SUPFAM" id="SSF52402">
    <property type="entry name" value="Adenine nucleotide alpha hydrolases-like"/>
    <property type="match status" value="1"/>
</dbReference>
<keyword evidence="1 11" id="KW-0963">Cytoplasm</keyword>
<feature type="domain" description="tRNA-specific 2-thiouridylase MnmA-like central" evidence="13">
    <location>
        <begin position="200"/>
        <end position="261"/>
    </location>
</feature>
<feature type="active site" description="Nucleophile" evidence="11">
    <location>
        <position position="92"/>
    </location>
</feature>
<dbReference type="HAMAP" id="MF_00144">
    <property type="entry name" value="tRNA_thiouridyl_MnmA"/>
    <property type="match status" value="1"/>
</dbReference>
<dbReference type="NCBIfam" id="NF001138">
    <property type="entry name" value="PRK00143.1"/>
    <property type="match status" value="1"/>
</dbReference>
<evidence type="ECO:0000256" key="1">
    <source>
        <dbReference type="ARBA" id="ARBA00022490"/>
    </source>
</evidence>
<feature type="region of interest" description="Interaction with tRNA" evidence="11">
    <location>
        <begin position="296"/>
        <end position="297"/>
    </location>
</feature>
<evidence type="ECO:0000256" key="8">
    <source>
        <dbReference type="ARBA" id="ARBA00023157"/>
    </source>
</evidence>
<dbReference type="PANTHER" id="PTHR11933">
    <property type="entry name" value="TRNA 5-METHYLAMINOMETHYL-2-THIOURIDYLATE -METHYLTRANSFERASE"/>
    <property type="match status" value="1"/>
</dbReference>
<dbReference type="EMBL" id="DXGE01000006">
    <property type="protein sequence ID" value="HIW85091.1"/>
    <property type="molecule type" value="Genomic_DNA"/>
</dbReference>
<gene>
    <name evidence="11 14" type="primary">mnmA</name>
    <name evidence="14" type="ORF">IAA48_01200</name>
</gene>
<feature type="site" description="Interaction with tRNA" evidence="11">
    <location>
        <position position="117"/>
    </location>
</feature>
<evidence type="ECO:0000313" key="15">
    <source>
        <dbReference type="Proteomes" id="UP000824205"/>
    </source>
</evidence>
<organism evidence="14 15">
    <name type="scientific">Candidatus Eubacterium faecipullorum</name>
    <dbReference type="NCBI Taxonomy" id="2838571"/>
    <lineage>
        <taxon>Bacteria</taxon>
        <taxon>Bacillati</taxon>
        <taxon>Bacillota</taxon>
        <taxon>Clostridia</taxon>
        <taxon>Eubacteriales</taxon>
        <taxon>Eubacteriaceae</taxon>
        <taxon>Eubacterium</taxon>
    </lineage>
</organism>
<feature type="region of interest" description="Interaction with tRNA" evidence="11">
    <location>
        <begin position="140"/>
        <end position="142"/>
    </location>
</feature>
<evidence type="ECO:0000256" key="3">
    <source>
        <dbReference type="ARBA" id="ARBA00022679"/>
    </source>
</evidence>
<evidence type="ECO:0000259" key="12">
    <source>
        <dbReference type="Pfam" id="PF20258"/>
    </source>
</evidence>
<reference evidence="14" key="1">
    <citation type="journal article" date="2021" name="PeerJ">
        <title>Extensive microbial diversity within the chicken gut microbiome revealed by metagenomics and culture.</title>
        <authorList>
            <person name="Gilroy R."/>
            <person name="Ravi A."/>
            <person name="Getino M."/>
            <person name="Pursley I."/>
            <person name="Horton D.L."/>
            <person name="Alikhan N.F."/>
            <person name="Baker D."/>
            <person name="Gharbi K."/>
            <person name="Hall N."/>
            <person name="Watson M."/>
            <person name="Adriaenssens E.M."/>
            <person name="Foster-Nyarko E."/>
            <person name="Jarju S."/>
            <person name="Secka A."/>
            <person name="Antonio M."/>
            <person name="Oren A."/>
            <person name="Chaudhuri R.R."/>
            <person name="La Ragione R."/>
            <person name="Hildebrand F."/>
            <person name="Pallen M.J."/>
        </authorList>
    </citation>
    <scope>NUCLEOTIDE SEQUENCE</scope>
    <source>
        <strain evidence="14">421</strain>
    </source>
</reference>
<comment type="catalytic activity">
    <reaction evidence="9 11">
        <text>S-sulfanyl-L-cysteinyl-[protein] + uridine(34) in tRNA + AH2 + ATP = 2-thiouridine(34) in tRNA + L-cysteinyl-[protein] + A + AMP + diphosphate + H(+)</text>
        <dbReference type="Rhea" id="RHEA:47032"/>
        <dbReference type="Rhea" id="RHEA-COMP:10131"/>
        <dbReference type="Rhea" id="RHEA-COMP:11726"/>
        <dbReference type="Rhea" id="RHEA-COMP:11727"/>
        <dbReference type="Rhea" id="RHEA-COMP:11728"/>
        <dbReference type="ChEBI" id="CHEBI:13193"/>
        <dbReference type="ChEBI" id="CHEBI:15378"/>
        <dbReference type="ChEBI" id="CHEBI:17499"/>
        <dbReference type="ChEBI" id="CHEBI:29950"/>
        <dbReference type="ChEBI" id="CHEBI:30616"/>
        <dbReference type="ChEBI" id="CHEBI:33019"/>
        <dbReference type="ChEBI" id="CHEBI:61963"/>
        <dbReference type="ChEBI" id="CHEBI:65315"/>
        <dbReference type="ChEBI" id="CHEBI:87170"/>
        <dbReference type="ChEBI" id="CHEBI:456215"/>
        <dbReference type="EC" id="2.8.1.13"/>
    </reaction>
</comment>
<dbReference type="InterPro" id="IPR046885">
    <property type="entry name" value="MnmA-like_C"/>
</dbReference>
<keyword evidence="5 11" id="KW-0547">Nucleotide-binding</keyword>
<dbReference type="NCBIfam" id="TIGR00420">
    <property type="entry name" value="trmU"/>
    <property type="match status" value="1"/>
</dbReference>
<feature type="binding site" evidence="11">
    <location>
        <begin position="8"/>
        <end position="15"/>
    </location>
    <ligand>
        <name>ATP</name>
        <dbReference type="ChEBI" id="CHEBI:30616"/>
    </ligand>
</feature>
<evidence type="ECO:0000256" key="4">
    <source>
        <dbReference type="ARBA" id="ARBA00022694"/>
    </source>
</evidence>
<dbReference type="Pfam" id="PF03054">
    <property type="entry name" value="tRNA_Me_trans"/>
    <property type="match status" value="1"/>
</dbReference>
<dbReference type="InterPro" id="IPR023382">
    <property type="entry name" value="MnmA-like_central_sf"/>
</dbReference>
<dbReference type="InterPro" id="IPR046884">
    <property type="entry name" value="MnmA-like_central"/>
</dbReference>
<comment type="caution">
    <text evidence="11">Lacks conserved residue(s) required for the propagation of feature annotation.</text>
</comment>
<keyword evidence="2 11" id="KW-0820">tRNA-binding</keyword>
<evidence type="ECO:0000256" key="11">
    <source>
        <dbReference type="HAMAP-Rule" id="MF_00144"/>
    </source>
</evidence>
<keyword evidence="8" id="KW-1015">Disulfide bond</keyword>
<dbReference type="Pfam" id="PF20258">
    <property type="entry name" value="tRNA_Me_trans_C"/>
    <property type="match status" value="1"/>
</dbReference>
<feature type="binding site" evidence="11">
    <location>
        <position position="34"/>
    </location>
    <ligand>
        <name>ATP</name>
        <dbReference type="ChEBI" id="CHEBI:30616"/>
    </ligand>
</feature>
<feature type="active site" description="Cysteine persulfide intermediate" evidence="11">
    <location>
        <position position="190"/>
    </location>
</feature>
<dbReference type="Gene3D" id="2.30.30.280">
    <property type="entry name" value="Adenine nucleotide alpha hydrolases-like domains"/>
    <property type="match status" value="1"/>
</dbReference>
<feature type="domain" description="tRNA-specific 2-thiouridylase MnmA-like C-terminal" evidence="12">
    <location>
        <begin position="270"/>
        <end position="345"/>
    </location>
</feature>
<dbReference type="Proteomes" id="UP000824205">
    <property type="component" value="Unassembled WGS sequence"/>
</dbReference>
<comment type="caution">
    <text evidence="14">The sequence shown here is derived from an EMBL/GenBank/DDBJ whole genome shotgun (WGS) entry which is preliminary data.</text>
</comment>
<name>A0A9D1REJ1_9FIRM</name>
<evidence type="ECO:0000256" key="10">
    <source>
        <dbReference type="ARBA" id="ARBA00056575"/>
    </source>
</evidence>
<dbReference type="CDD" id="cd01998">
    <property type="entry name" value="MnmA_TRMU-like"/>
    <property type="match status" value="1"/>
</dbReference>
<evidence type="ECO:0000256" key="9">
    <source>
        <dbReference type="ARBA" id="ARBA00051542"/>
    </source>
</evidence>
<dbReference type="PANTHER" id="PTHR11933:SF5">
    <property type="entry name" value="MITOCHONDRIAL TRNA-SPECIFIC 2-THIOURIDYLASE 1"/>
    <property type="match status" value="1"/>
</dbReference>
<dbReference type="InterPro" id="IPR014729">
    <property type="entry name" value="Rossmann-like_a/b/a_fold"/>
</dbReference>
<accession>A0A9D1REJ1</accession>
<dbReference type="InterPro" id="IPR004506">
    <property type="entry name" value="MnmA-like"/>
</dbReference>
<dbReference type="GO" id="GO:0000049">
    <property type="term" value="F:tRNA binding"/>
    <property type="evidence" value="ECO:0007669"/>
    <property type="project" value="UniProtKB-KW"/>
</dbReference>
<reference evidence="14" key="2">
    <citation type="submission" date="2021-04" db="EMBL/GenBank/DDBJ databases">
        <authorList>
            <person name="Gilroy R."/>
        </authorList>
    </citation>
    <scope>NUCLEOTIDE SEQUENCE</scope>
    <source>
        <strain evidence="14">421</strain>
    </source>
</reference>